<comment type="caution">
    <text evidence="4">The sequence shown here is derived from an EMBL/GenBank/DDBJ whole genome shotgun (WGS) entry which is preliminary data.</text>
</comment>
<dbReference type="Proteomes" id="UP000682733">
    <property type="component" value="Unassembled WGS sequence"/>
</dbReference>
<sequence>LSHKEDQFQSIINKLNIPLSGLDNEYTRRHLLEEYTTKFSKAKYLLGNARKKQRKIIITYYEEKEKQDDQNQLQIVKESLLNENEKIKKFKDALRNKIQIYQQRIRFLKHKKDTLSGMLMENDDGKYYIDSRGNVQIRAKELLVNAKEGIGLISLEKDSIISKRFIFDDSCPIVNEGLTEDIAIEDDSIPKIIPRMENHDDGDDDNSSNYPLTEAMYK</sequence>
<feature type="non-terminal residue" evidence="4">
    <location>
        <position position="1"/>
    </location>
</feature>
<keyword evidence="1" id="KW-0175">Coiled coil</keyword>
<proteinExistence type="predicted"/>
<dbReference type="OrthoDB" id="10058268at2759"/>
<evidence type="ECO:0000313" key="6">
    <source>
        <dbReference type="EMBL" id="CAF4509986.1"/>
    </source>
</evidence>
<keyword evidence="7" id="KW-1185">Reference proteome</keyword>
<evidence type="ECO:0000313" key="4">
    <source>
        <dbReference type="EMBL" id="CAF1620255.1"/>
    </source>
</evidence>
<dbReference type="EMBL" id="CAJNOQ010040500">
    <property type="protein sequence ID" value="CAF1620255.1"/>
    <property type="molecule type" value="Genomic_DNA"/>
</dbReference>
<evidence type="ECO:0000313" key="5">
    <source>
        <dbReference type="EMBL" id="CAF4385305.1"/>
    </source>
</evidence>
<dbReference type="Proteomes" id="UP000681722">
    <property type="component" value="Unassembled WGS sequence"/>
</dbReference>
<name>A0A816C8S5_9BILA</name>
<dbReference type="EMBL" id="CAJNOK010046738">
    <property type="protein sequence ID" value="CAF1584584.1"/>
    <property type="molecule type" value="Genomic_DNA"/>
</dbReference>
<evidence type="ECO:0000256" key="1">
    <source>
        <dbReference type="SAM" id="Coils"/>
    </source>
</evidence>
<reference evidence="4" key="1">
    <citation type="submission" date="2021-02" db="EMBL/GenBank/DDBJ databases">
        <authorList>
            <person name="Nowell W R."/>
        </authorList>
    </citation>
    <scope>NUCLEOTIDE SEQUENCE</scope>
</reference>
<protein>
    <submittedName>
        <fullName evidence="4">Uncharacterized protein</fullName>
    </submittedName>
</protein>
<gene>
    <name evidence="4" type="ORF">GPM918_LOCUS43697</name>
    <name evidence="3" type="ORF">OVA965_LOCUS41172</name>
    <name evidence="6" type="ORF">SRO942_LOCUS45261</name>
    <name evidence="5" type="ORF">TMI583_LOCUS42752</name>
</gene>
<dbReference type="Proteomes" id="UP000677228">
    <property type="component" value="Unassembled WGS sequence"/>
</dbReference>
<organism evidence="4 7">
    <name type="scientific">Didymodactylos carnosus</name>
    <dbReference type="NCBI Taxonomy" id="1234261"/>
    <lineage>
        <taxon>Eukaryota</taxon>
        <taxon>Metazoa</taxon>
        <taxon>Spiralia</taxon>
        <taxon>Gnathifera</taxon>
        <taxon>Rotifera</taxon>
        <taxon>Eurotatoria</taxon>
        <taxon>Bdelloidea</taxon>
        <taxon>Philodinida</taxon>
        <taxon>Philodinidae</taxon>
        <taxon>Didymodactylos</taxon>
    </lineage>
</organism>
<feature type="region of interest" description="Disordered" evidence="2">
    <location>
        <begin position="194"/>
        <end position="218"/>
    </location>
</feature>
<dbReference type="Proteomes" id="UP000663829">
    <property type="component" value="Unassembled WGS sequence"/>
</dbReference>
<dbReference type="AlphaFoldDB" id="A0A816C8S5"/>
<evidence type="ECO:0000313" key="7">
    <source>
        <dbReference type="Proteomes" id="UP000663829"/>
    </source>
</evidence>
<dbReference type="EMBL" id="CAJOBA010069928">
    <property type="protein sequence ID" value="CAF4385305.1"/>
    <property type="molecule type" value="Genomic_DNA"/>
</dbReference>
<feature type="coiled-coil region" evidence="1">
    <location>
        <begin position="77"/>
        <end position="111"/>
    </location>
</feature>
<evidence type="ECO:0000256" key="2">
    <source>
        <dbReference type="SAM" id="MobiDB-lite"/>
    </source>
</evidence>
<dbReference type="EMBL" id="CAJOBC010107633">
    <property type="protein sequence ID" value="CAF4509986.1"/>
    <property type="molecule type" value="Genomic_DNA"/>
</dbReference>
<accession>A0A816C8S5</accession>
<evidence type="ECO:0000313" key="3">
    <source>
        <dbReference type="EMBL" id="CAF1584584.1"/>
    </source>
</evidence>